<name>A0A1E3PPJ7_9ASCO</name>
<gene>
    <name evidence="2" type="ORF">NADFUDRAFT_49667</name>
</gene>
<dbReference type="Proteomes" id="UP000095009">
    <property type="component" value="Unassembled WGS sequence"/>
</dbReference>
<feature type="chain" id="PRO_5009133944" evidence="1">
    <location>
        <begin position="20"/>
        <end position="300"/>
    </location>
</feature>
<dbReference type="AlphaFoldDB" id="A0A1E3PPJ7"/>
<keyword evidence="1" id="KW-0732">Signal</keyword>
<evidence type="ECO:0000256" key="1">
    <source>
        <dbReference type="SAM" id="SignalP"/>
    </source>
</evidence>
<proteinExistence type="predicted"/>
<evidence type="ECO:0000313" key="3">
    <source>
        <dbReference type="Proteomes" id="UP000095009"/>
    </source>
</evidence>
<organism evidence="2 3">
    <name type="scientific">Nadsonia fulvescens var. elongata DSM 6958</name>
    <dbReference type="NCBI Taxonomy" id="857566"/>
    <lineage>
        <taxon>Eukaryota</taxon>
        <taxon>Fungi</taxon>
        <taxon>Dikarya</taxon>
        <taxon>Ascomycota</taxon>
        <taxon>Saccharomycotina</taxon>
        <taxon>Dipodascomycetes</taxon>
        <taxon>Dipodascales</taxon>
        <taxon>Dipodascales incertae sedis</taxon>
        <taxon>Nadsonia</taxon>
    </lineage>
</organism>
<feature type="signal peptide" evidence="1">
    <location>
        <begin position="1"/>
        <end position="19"/>
    </location>
</feature>
<protein>
    <submittedName>
        <fullName evidence="2">Uncharacterized protein</fullName>
    </submittedName>
</protein>
<keyword evidence="3" id="KW-1185">Reference proteome</keyword>
<reference evidence="2 3" key="1">
    <citation type="journal article" date="2016" name="Proc. Natl. Acad. Sci. U.S.A.">
        <title>Comparative genomics of biotechnologically important yeasts.</title>
        <authorList>
            <person name="Riley R."/>
            <person name="Haridas S."/>
            <person name="Wolfe K.H."/>
            <person name="Lopes M.R."/>
            <person name="Hittinger C.T."/>
            <person name="Goeker M."/>
            <person name="Salamov A.A."/>
            <person name="Wisecaver J.H."/>
            <person name="Long T.M."/>
            <person name="Calvey C.H."/>
            <person name="Aerts A.L."/>
            <person name="Barry K.W."/>
            <person name="Choi C."/>
            <person name="Clum A."/>
            <person name="Coughlan A.Y."/>
            <person name="Deshpande S."/>
            <person name="Douglass A.P."/>
            <person name="Hanson S.J."/>
            <person name="Klenk H.-P."/>
            <person name="LaButti K.M."/>
            <person name="Lapidus A."/>
            <person name="Lindquist E.A."/>
            <person name="Lipzen A.M."/>
            <person name="Meier-Kolthoff J.P."/>
            <person name="Ohm R.A."/>
            <person name="Otillar R.P."/>
            <person name="Pangilinan J.L."/>
            <person name="Peng Y."/>
            <person name="Rokas A."/>
            <person name="Rosa C.A."/>
            <person name="Scheuner C."/>
            <person name="Sibirny A.A."/>
            <person name="Slot J.C."/>
            <person name="Stielow J.B."/>
            <person name="Sun H."/>
            <person name="Kurtzman C.P."/>
            <person name="Blackwell M."/>
            <person name="Grigoriev I.V."/>
            <person name="Jeffries T.W."/>
        </authorList>
    </citation>
    <scope>NUCLEOTIDE SEQUENCE [LARGE SCALE GENOMIC DNA]</scope>
    <source>
        <strain evidence="2 3">DSM 6958</strain>
    </source>
</reference>
<dbReference type="EMBL" id="KV454407">
    <property type="protein sequence ID" value="ODQ67230.1"/>
    <property type="molecule type" value="Genomic_DNA"/>
</dbReference>
<evidence type="ECO:0000313" key="2">
    <source>
        <dbReference type="EMBL" id="ODQ67230.1"/>
    </source>
</evidence>
<dbReference type="OrthoDB" id="4024574at2759"/>
<sequence length="300" mass="35065">MVLISYCLVMLLLASPSLSVWWRRDDRACDPSNHAWIPYTGFRIQREYGFDLFSWHPLQRSHYVLLSHCVRGHVDHEVWLPTDSNTDIEWGRDYCPDGLDICYRIVRRKQFVLRQMSIYLPFTFIGGIFACPGRASGNKCTNENARPILPLYADNISHQWFELQVPKSLEHSQIIQRVPYLYTPTWTHPLGLWQYPQPENLAWSLHLDIDEDYDLTVDERSISNKALTQMTNLLRNQLTDLRYDVITALNSSTESLSLALQEHISRLNTDDAKSFLQEIQAPFDQLQLSEKVFRQFNSTV</sequence>
<accession>A0A1E3PPJ7</accession>